<reference evidence="2 3" key="1">
    <citation type="journal article" date="2020" name="bioRxiv">
        <title>Sequence and annotation of 42 cannabis genomes reveals extensive copy number variation in cannabinoid synthesis and pathogen resistance genes.</title>
        <authorList>
            <person name="Mckernan K.J."/>
            <person name="Helbert Y."/>
            <person name="Kane L.T."/>
            <person name="Ebling H."/>
            <person name="Zhang L."/>
            <person name="Liu B."/>
            <person name="Eaton Z."/>
            <person name="Mclaughlin S."/>
            <person name="Kingan S."/>
            <person name="Baybayan P."/>
            <person name="Concepcion G."/>
            <person name="Jordan M."/>
            <person name="Riva A."/>
            <person name="Barbazuk W."/>
            <person name="Harkins T."/>
        </authorList>
    </citation>
    <scope>NUCLEOTIDE SEQUENCE [LARGE SCALE GENOMIC DNA]</scope>
    <source>
        <strain evidence="3">cv. Jamaican Lion 4</strain>
        <tissue evidence="2">Leaf</tissue>
    </source>
</reference>
<feature type="compositionally biased region" description="Polar residues" evidence="1">
    <location>
        <begin position="261"/>
        <end position="276"/>
    </location>
</feature>
<feature type="region of interest" description="Disordered" evidence="1">
    <location>
        <begin position="318"/>
        <end position="347"/>
    </location>
</feature>
<dbReference type="PANTHER" id="PTHR31286:SF178">
    <property type="entry name" value="DUF4283 DOMAIN-CONTAINING PROTEIN"/>
    <property type="match status" value="1"/>
</dbReference>
<dbReference type="PANTHER" id="PTHR31286">
    <property type="entry name" value="GLYCINE-RICH CELL WALL STRUCTURAL PROTEIN 1.8-LIKE"/>
    <property type="match status" value="1"/>
</dbReference>
<dbReference type="Proteomes" id="UP000525078">
    <property type="component" value="Unassembled WGS sequence"/>
</dbReference>
<evidence type="ECO:0000313" key="2">
    <source>
        <dbReference type="EMBL" id="KAF4385018.1"/>
    </source>
</evidence>
<organism evidence="2 3">
    <name type="scientific">Cannabis sativa</name>
    <name type="common">Hemp</name>
    <name type="synonym">Marijuana</name>
    <dbReference type="NCBI Taxonomy" id="3483"/>
    <lineage>
        <taxon>Eukaryota</taxon>
        <taxon>Viridiplantae</taxon>
        <taxon>Streptophyta</taxon>
        <taxon>Embryophyta</taxon>
        <taxon>Tracheophyta</taxon>
        <taxon>Spermatophyta</taxon>
        <taxon>Magnoliopsida</taxon>
        <taxon>eudicotyledons</taxon>
        <taxon>Gunneridae</taxon>
        <taxon>Pentapetalae</taxon>
        <taxon>rosids</taxon>
        <taxon>fabids</taxon>
        <taxon>Rosales</taxon>
        <taxon>Cannabaceae</taxon>
        <taxon>Cannabis</taxon>
    </lineage>
</organism>
<proteinExistence type="predicted"/>
<evidence type="ECO:0000313" key="3">
    <source>
        <dbReference type="Proteomes" id="UP000525078"/>
    </source>
</evidence>
<protein>
    <recommendedName>
        <fullName evidence="4">DUF4283 domain-containing protein</fullName>
    </recommendedName>
</protein>
<accession>A0A7J6GQI8</accession>
<gene>
    <name evidence="2" type="ORF">F8388_010616</name>
</gene>
<evidence type="ECO:0000256" key="1">
    <source>
        <dbReference type="SAM" id="MobiDB-lite"/>
    </source>
</evidence>
<dbReference type="AlphaFoldDB" id="A0A7J6GQI8"/>
<comment type="caution">
    <text evidence="2">The sequence shown here is derived from an EMBL/GenBank/DDBJ whole genome shotgun (WGS) entry which is preliminary data.</text>
</comment>
<feature type="compositionally biased region" description="Low complexity" evidence="1">
    <location>
        <begin position="320"/>
        <end position="331"/>
    </location>
</feature>
<dbReference type="InterPro" id="IPR040256">
    <property type="entry name" value="At4g02000-like"/>
</dbReference>
<evidence type="ECO:0008006" key="4">
    <source>
        <dbReference type="Google" id="ProtNLM"/>
    </source>
</evidence>
<feature type="compositionally biased region" description="Basic residues" evidence="1">
    <location>
        <begin position="336"/>
        <end position="347"/>
    </location>
</feature>
<name>A0A7J6GQI8_CANSA</name>
<sequence length="347" mass="39146">MSHPLLKTIPGRVWGISDRDWGVEIKLITNNSSFLVFSFKSAQDLYRILFKSPWFLNNGTLILERMESIPQDWEKELLRFPISGRVLHLPARSITQENLVRLVNLAGEAIEVQNADIPRIVAKDYFTFKVWCDISKPLCPGLLFPCDGRKIWLPFRYDLLPFMCFKCIFLGHDTRVCAKPIKMFDDILGNWMPSYGTWLKVDERKDAKAGMHNGVLDSSVRLPNNSDQNGEEQSFSTIKITGLGNGDLLSSPSEPRKEVESSSGSGINVQKGNIDSSGKGKETSIEMVMDKVADGQINCKRSGSWRDDRREFKVFAVMAKKSSSQSQPQGKESGRLYKKKKGDSKAN</sequence>
<feature type="region of interest" description="Disordered" evidence="1">
    <location>
        <begin position="242"/>
        <end position="281"/>
    </location>
</feature>
<dbReference type="EMBL" id="JAATIP010000046">
    <property type="protein sequence ID" value="KAF4385018.1"/>
    <property type="molecule type" value="Genomic_DNA"/>
</dbReference>